<evidence type="ECO:0000313" key="1">
    <source>
        <dbReference type="EMBL" id="CAG8541752.1"/>
    </source>
</evidence>
<keyword evidence="2" id="KW-1185">Reference proteome</keyword>
<name>A0ACA9LNY3_9GLOM</name>
<evidence type="ECO:0000313" key="2">
    <source>
        <dbReference type="Proteomes" id="UP000789702"/>
    </source>
</evidence>
<gene>
    <name evidence="1" type="ORF">DHETER_LOCUS4835</name>
</gene>
<feature type="non-terminal residue" evidence="1">
    <location>
        <position position="41"/>
    </location>
</feature>
<proteinExistence type="predicted"/>
<dbReference type="EMBL" id="CAJVPU010005024">
    <property type="protein sequence ID" value="CAG8541752.1"/>
    <property type="molecule type" value="Genomic_DNA"/>
</dbReference>
<protein>
    <submittedName>
        <fullName evidence="1">6294_t:CDS:1</fullName>
    </submittedName>
</protein>
<dbReference type="Proteomes" id="UP000789702">
    <property type="component" value="Unassembled WGS sequence"/>
</dbReference>
<organism evidence="1 2">
    <name type="scientific">Dentiscutata heterogama</name>
    <dbReference type="NCBI Taxonomy" id="1316150"/>
    <lineage>
        <taxon>Eukaryota</taxon>
        <taxon>Fungi</taxon>
        <taxon>Fungi incertae sedis</taxon>
        <taxon>Mucoromycota</taxon>
        <taxon>Glomeromycotina</taxon>
        <taxon>Glomeromycetes</taxon>
        <taxon>Diversisporales</taxon>
        <taxon>Gigasporaceae</taxon>
        <taxon>Dentiscutata</taxon>
    </lineage>
</organism>
<reference evidence="1" key="1">
    <citation type="submission" date="2021-06" db="EMBL/GenBank/DDBJ databases">
        <authorList>
            <person name="Kallberg Y."/>
            <person name="Tangrot J."/>
            <person name="Rosling A."/>
        </authorList>
    </citation>
    <scope>NUCLEOTIDE SEQUENCE</scope>
    <source>
        <strain evidence="1">IL203A</strain>
    </source>
</reference>
<accession>A0ACA9LNY3</accession>
<comment type="caution">
    <text evidence="1">The sequence shown here is derived from an EMBL/GenBank/DDBJ whole genome shotgun (WGS) entry which is preliminary data.</text>
</comment>
<sequence length="41" mass="4807">MSDPNRIGGELDECKVYNFHQKSFINGYKASKRPWKSENMT</sequence>